<comment type="similarity">
    <text evidence="1 2">Belongs to the glycosyl hydrolase 1 family.</text>
</comment>
<dbReference type="EMBL" id="CP144696">
    <property type="protein sequence ID" value="WVZ10355.1"/>
    <property type="molecule type" value="Genomic_DNA"/>
</dbReference>
<gene>
    <name evidence="3" type="ORF">V8G54_014885</name>
</gene>
<dbReference type="InterPro" id="IPR001360">
    <property type="entry name" value="Glyco_hydro_1"/>
</dbReference>
<keyword evidence="4" id="KW-1185">Reference proteome</keyword>
<organism evidence="3 4">
    <name type="scientific">Vigna mungo</name>
    <name type="common">Black gram</name>
    <name type="synonym">Phaseolus mungo</name>
    <dbReference type="NCBI Taxonomy" id="3915"/>
    <lineage>
        <taxon>Eukaryota</taxon>
        <taxon>Viridiplantae</taxon>
        <taxon>Streptophyta</taxon>
        <taxon>Embryophyta</taxon>
        <taxon>Tracheophyta</taxon>
        <taxon>Spermatophyta</taxon>
        <taxon>Magnoliopsida</taxon>
        <taxon>eudicotyledons</taxon>
        <taxon>Gunneridae</taxon>
        <taxon>Pentapetalae</taxon>
        <taxon>rosids</taxon>
        <taxon>fabids</taxon>
        <taxon>Fabales</taxon>
        <taxon>Fabaceae</taxon>
        <taxon>Papilionoideae</taxon>
        <taxon>50 kb inversion clade</taxon>
        <taxon>NPAAA clade</taxon>
        <taxon>indigoferoid/millettioid clade</taxon>
        <taxon>Phaseoleae</taxon>
        <taxon>Vigna</taxon>
    </lineage>
</organism>
<evidence type="ECO:0000256" key="2">
    <source>
        <dbReference type="RuleBase" id="RU003690"/>
    </source>
</evidence>
<evidence type="ECO:0000313" key="3">
    <source>
        <dbReference type="EMBL" id="WVZ10355.1"/>
    </source>
</evidence>
<accession>A0AAQ3NIG7</accession>
<dbReference type="PANTHER" id="PTHR10353">
    <property type="entry name" value="GLYCOSYL HYDROLASE"/>
    <property type="match status" value="1"/>
</dbReference>
<evidence type="ECO:0000313" key="4">
    <source>
        <dbReference type="Proteomes" id="UP001374535"/>
    </source>
</evidence>
<proteinExistence type="inferred from homology"/>
<evidence type="ECO:0000256" key="1">
    <source>
        <dbReference type="ARBA" id="ARBA00010838"/>
    </source>
</evidence>
<dbReference type="GO" id="GO:0005975">
    <property type="term" value="P:carbohydrate metabolic process"/>
    <property type="evidence" value="ECO:0007669"/>
    <property type="project" value="InterPro"/>
</dbReference>
<dbReference type="PANTHER" id="PTHR10353:SF144">
    <property type="entry name" value="BETA-GLUCOSIDASE"/>
    <property type="match status" value="1"/>
</dbReference>
<sequence>MMGYDLGIEAPGRCSILLHQLCRHGNSSTEPYIVAHNVLNSHAIVVDIYRKKYKKIQGGSIGISLDVIWVEPATNSKEDIEAAQRALDFQLGWFDKEDSELEIQRWWRSSSAAQGRIHLDI</sequence>
<dbReference type="Gene3D" id="3.20.20.80">
    <property type="entry name" value="Glycosidases"/>
    <property type="match status" value="1"/>
</dbReference>
<dbReference type="Proteomes" id="UP001374535">
    <property type="component" value="Chromosome 5"/>
</dbReference>
<reference evidence="3 4" key="1">
    <citation type="journal article" date="2023" name="Life. Sci Alliance">
        <title>Evolutionary insights into 3D genome organization and epigenetic landscape of Vigna mungo.</title>
        <authorList>
            <person name="Junaid A."/>
            <person name="Singh B."/>
            <person name="Bhatia S."/>
        </authorList>
    </citation>
    <scope>NUCLEOTIDE SEQUENCE [LARGE SCALE GENOMIC DNA]</scope>
    <source>
        <strain evidence="3">Urdbean</strain>
    </source>
</reference>
<dbReference type="Pfam" id="PF00232">
    <property type="entry name" value="Glyco_hydro_1"/>
    <property type="match status" value="1"/>
</dbReference>
<dbReference type="GO" id="GO:0008422">
    <property type="term" value="F:beta-glucosidase activity"/>
    <property type="evidence" value="ECO:0007669"/>
    <property type="project" value="TreeGrafter"/>
</dbReference>
<dbReference type="InterPro" id="IPR017853">
    <property type="entry name" value="GH"/>
</dbReference>
<protein>
    <submittedName>
        <fullName evidence="3">Uncharacterized protein</fullName>
    </submittedName>
</protein>
<name>A0AAQ3NIG7_VIGMU</name>
<dbReference type="AlphaFoldDB" id="A0AAQ3NIG7"/>
<dbReference type="SUPFAM" id="SSF51445">
    <property type="entry name" value="(Trans)glycosidases"/>
    <property type="match status" value="1"/>
</dbReference>